<comment type="caution">
    <text evidence="1">The sequence shown here is derived from an EMBL/GenBank/DDBJ whole genome shotgun (WGS) entry which is preliminary data.</text>
</comment>
<proteinExistence type="predicted"/>
<protein>
    <submittedName>
        <fullName evidence="1">Uncharacterized protein</fullName>
    </submittedName>
</protein>
<reference evidence="1 2" key="1">
    <citation type="submission" date="2021-03" db="EMBL/GenBank/DDBJ databases">
        <title>Genomic Encyclopedia of Type Strains, Phase IV (KMG-IV): sequencing the most valuable type-strain genomes for metagenomic binning, comparative biology and taxonomic classification.</title>
        <authorList>
            <person name="Goeker M."/>
        </authorList>
    </citation>
    <scope>NUCLEOTIDE SEQUENCE [LARGE SCALE GENOMIC DNA]</scope>
    <source>
        <strain evidence="1 2">DSM 24950</strain>
    </source>
</reference>
<accession>A0ABS4HY64</accession>
<name>A0ABS4HY64_9BACL</name>
<evidence type="ECO:0000313" key="1">
    <source>
        <dbReference type="EMBL" id="MBP1963592.1"/>
    </source>
</evidence>
<sequence>MRLAPWLLASIATKAPDLQTYLGAMGTTGRYLCQLG</sequence>
<evidence type="ECO:0000313" key="2">
    <source>
        <dbReference type="Proteomes" id="UP001519344"/>
    </source>
</evidence>
<dbReference type="EMBL" id="JAGGKV010000006">
    <property type="protein sequence ID" value="MBP1963592.1"/>
    <property type="molecule type" value="Genomic_DNA"/>
</dbReference>
<gene>
    <name evidence="1" type="ORF">J2Z65_002811</name>
</gene>
<organism evidence="1 2">
    <name type="scientific">Paenibacillus aceris</name>
    <dbReference type="NCBI Taxonomy" id="869555"/>
    <lineage>
        <taxon>Bacteria</taxon>
        <taxon>Bacillati</taxon>
        <taxon>Bacillota</taxon>
        <taxon>Bacilli</taxon>
        <taxon>Bacillales</taxon>
        <taxon>Paenibacillaceae</taxon>
        <taxon>Paenibacillus</taxon>
    </lineage>
</organism>
<keyword evidence="2" id="KW-1185">Reference proteome</keyword>
<dbReference type="Proteomes" id="UP001519344">
    <property type="component" value="Unassembled WGS sequence"/>
</dbReference>